<proteinExistence type="inferred from homology"/>
<organism evidence="4 5">
    <name type="scientific">Aliivibrio wodanis</name>
    <dbReference type="NCBI Taxonomy" id="80852"/>
    <lineage>
        <taxon>Bacteria</taxon>
        <taxon>Pseudomonadati</taxon>
        <taxon>Pseudomonadota</taxon>
        <taxon>Gammaproteobacteria</taxon>
        <taxon>Vibrionales</taxon>
        <taxon>Vibrionaceae</taxon>
        <taxon>Aliivibrio</taxon>
    </lineage>
</organism>
<dbReference type="InterPro" id="IPR014795">
    <property type="entry name" value="TacA_1-like"/>
</dbReference>
<dbReference type="Proteomes" id="UP000032427">
    <property type="component" value="Chromosome 1"/>
</dbReference>
<dbReference type="PATRIC" id="fig|80852.17.peg.1326"/>
<keyword evidence="5" id="KW-1185">Reference proteome</keyword>
<gene>
    <name evidence="4" type="ORF">AWOD_I_1292</name>
</gene>
<feature type="region of interest" description="Disordered" evidence="3">
    <location>
        <begin position="72"/>
        <end position="94"/>
    </location>
</feature>
<dbReference type="InterPro" id="IPR013321">
    <property type="entry name" value="Arc_rbn_hlx_hlx"/>
</dbReference>
<dbReference type="GO" id="GO:0006355">
    <property type="term" value="P:regulation of DNA-templated transcription"/>
    <property type="evidence" value="ECO:0007669"/>
    <property type="project" value="InterPro"/>
</dbReference>
<sequence length="94" mass="10268">MEIIMATALPRITARVDIETQELLSQAAAIAGMSSINSFVLSAAVEKAKTIMERERALQLSQQDAMSLMTALDQPAKPNSKLQQAASRYMNKTQ</sequence>
<dbReference type="PANTHER" id="PTHR35401">
    <property type="entry name" value="COPG FAMILY HELIX-TURN-HELIX PROTEIN-RELATED-RELATED"/>
    <property type="match status" value="1"/>
</dbReference>
<dbReference type="InterPro" id="IPR010985">
    <property type="entry name" value="Ribbon_hlx_hlx"/>
</dbReference>
<dbReference type="HOGENOM" id="CLU_152494_3_1_6"/>
<dbReference type="SUPFAM" id="SSF47598">
    <property type="entry name" value="Ribbon-helix-helix"/>
    <property type="match status" value="1"/>
</dbReference>
<evidence type="ECO:0008006" key="6">
    <source>
        <dbReference type="Google" id="ProtNLM"/>
    </source>
</evidence>
<keyword evidence="1" id="KW-1277">Toxin-antitoxin system</keyword>
<feature type="compositionally biased region" description="Polar residues" evidence="3">
    <location>
        <begin position="80"/>
        <end position="94"/>
    </location>
</feature>
<dbReference type="Pfam" id="PF08681">
    <property type="entry name" value="TacA1"/>
    <property type="match status" value="1"/>
</dbReference>
<evidence type="ECO:0000256" key="2">
    <source>
        <dbReference type="ARBA" id="ARBA00049988"/>
    </source>
</evidence>
<dbReference type="Gene3D" id="1.20.890.30">
    <property type="entry name" value="VCA0319-like"/>
    <property type="match status" value="1"/>
</dbReference>
<accession>A0A090KIL1</accession>
<evidence type="ECO:0000313" key="5">
    <source>
        <dbReference type="Proteomes" id="UP000032427"/>
    </source>
</evidence>
<dbReference type="AlphaFoldDB" id="A0A090KIL1"/>
<dbReference type="STRING" id="80852.AWOD_I_1292"/>
<evidence type="ECO:0000256" key="3">
    <source>
        <dbReference type="SAM" id="MobiDB-lite"/>
    </source>
</evidence>
<comment type="similarity">
    <text evidence="2">Belongs to the TacA antitoxin family.</text>
</comment>
<evidence type="ECO:0000313" key="4">
    <source>
        <dbReference type="EMBL" id="CED71374.1"/>
    </source>
</evidence>
<dbReference type="EMBL" id="LN554846">
    <property type="protein sequence ID" value="CED71374.1"/>
    <property type="molecule type" value="Genomic_DNA"/>
</dbReference>
<dbReference type="Gene3D" id="1.10.1220.10">
    <property type="entry name" value="Met repressor-like"/>
    <property type="match status" value="1"/>
</dbReference>
<name>A0A090KIL1_9GAMM</name>
<dbReference type="KEGG" id="awd:AWOD_I_1292"/>
<protein>
    <recommendedName>
        <fullName evidence="6">DUF1778 domain-containing protein</fullName>
    </recommendedName>
</protein>
<reference evidence="5" key="1">
    <citation type="submission" date="2014-09" db="EMBL/GenBank/DDBJ databases">
        <authorList>
            <person name="Hjerde E."/>
        </authorList>
    </citation>
    <scope>NUCLEOTIDE SEQUENCE [LARGE SCALE GENOMIC DNA]</scope>
    <source>
        <strain evidence="5">06/09/139</strain>
    </source>
</reference>
<dbReference type="PANTHER" id="PTHR35401:SF2">
    <property type="entry name" value="ABC-TYPE TRANSPORT SYSTEM"/>
    <property type="match status" value="1"/>
</dbReference>
<evidence type="ECO:0000256" key="1">
    <source>
        <dbReference type="ARBA" id="ARBA00022649"/>
    </source>
</evidence>